<feature type="transmembrane region" description="Helical" evidence="1">
    <location>
        <begin position="91"/>
        <end position="112"/>
    </location>
</feature>
<keyword evidence="1" id="KW-0472">Membrane</keyword>
<evidence type="ECO:0008006" key="4">
    <source>
        <dbReference type="Google" id="ProtNLM"/>
    </source>
</evidence>
<evidence type="ECO:0000256" key="1">
    <source>
        <dbReference type="SAM" id="Phobius"/>
    </source>
</evidence>
<evidence type="ECO:0000313" key="2">
    <source>
        <dbReference type="EMBL" id="NWH06587.1"/>
    </source>
</evidence>
<reference evidence="2 3" key="1">
    <citation type="submission" date="2020-06" db="EMBL/GenBank/DDBJ databases">
        <title>High-quality draft genome of sulfate reducer Desulfobacter latus type strain AcrS2 isolated from marine sediment.</title>
        <authorList>
            <person name="Hoppe M."/>
            <person name="Larsen C.K."/>
            <person name="Marshall I.P.G."/>
            <person name="Schramm A."/>
            <person name="Marietou A.G."/>
        </authorList>
    </citation>
    <scope>NUCLEOTIDE SEQUENCE [LARGE SCALE GENOMIC DNA]</scope>
    <source>
        <strain evidence="2 3">AcRS2</strain>
    </source>
</reference>
<dbReference type="AlphaFoldDB" id="A0A850TE66"/>
<proteinExistence type="predicted"/>
<gene>
    <name evidence="2" type="ORF">HXW94_16615</name>
</gene>
<accession>A0A850TE66</accession>
<evidence type="ECO:0000313" key="3">
    <source>
        <dbReference type="Proteomes" id="UP000553343"/>
    </source>
</evidence>
<dbReference type="EMBL" id="JACADJ010000087">
    <property type="protein sequence ID" value="NWH06587.1"/>
    <property type="molecule type" value="Genomic_DNA"/>
</dbReference>
<organism evidence="2 3">
    <name type="scientific">Desulfobacter latus</name>
    <dbReference type="NCBI Taxonomy" id="2292"/>
    <lineage>
        <taxon>Bacteria</taxon>
        <taxon>Pseudomonadati</taxon>
        <taxon>Thermodesulfobacteriota</taxon>
        <taxon>Desulfobacteria</taxon>
        <taxon>Desulfobacterales</taxon>
        <taxon>Desulfobacteraceae</taxon>
        <taxon>Desulfobacter</taxon>
    </lineage>
</organism>
<protein>
    <recommendedName>
        <fullName evidence="4">Zinc-finger domain-containing protein</fullName>
    </recommendedName>
</protein>
<comment type="caution">
    <text evidence="2">The sequence shown here is derived from an EMBL/GenBank/DDBJ whole genome shotgun (WGS) entry which is preliminary data.</text>
</comment>
<keyword evidence="3" id="KW-1185">Reference proteome</keyword>
<name>A0A850TE66_9BACT</name>
<dbReference type="RefSeq" id="WP_178368042.1">
    <property type="nucleotide sequence ID" value="NZ_JACADJ010000087.1"/>
</dbReference>
<dbReference type="Proteomes" id="UP000553343">
    <property type="component" value="Unassembled WGS sequence"/>
</dbReference>
<keyword evidence="1" id="KW-1133">Transmembrane helix</keyword>
<keyword evidence="1" id="KW-0812">Transmembrane</keyword>
<sequence>MAKWIKAIVAAYKEDHGESCAHGISPQEMAAFIEGRLASAQREKVIHHLNRCQKCSDILDMALMAQAGSSQRDKVDLHGEQPAFWKTLKPLYALAASILLMVVIGAGLYHYGPWKGTPPGDMSVTLLMDGRVKALLMENSNTRWESQTRIKGLETLLSEHGIKAGTLKGVVMETPYVAQKSFFAVDEAVVITITDGIAYLEVR</sequence>